<dbReference type="eggNOG" id="COG0741">
    <property type="taxonomic scope" value="Bacteria"/>
</dbReference>
<dbReference type="PROSITE" id="PS00922">
    <property type="entry name" value="TRANSGLYCOSYLASE"/>
    <property type="match status" value="1"/>
</dbReference>
<dbReference type="STRING" id="1245471.PCA10_50030"/>
<feature type="domain" description="Transglycosylase SLT" evidence="3">
    <location>
        <begin position="82"/>
        <end position="175"/>
    </location>
</feature>
<dbReference type="OrthoDB" id="9815002at2"/>
<evidence type="ECO:0000256" key="1">
    <source>
        <dbReference type="ARBA" id="ARBA00007734"/>
    </source>
</evidence>
<gene>
    <name evidence="4" type="primary">ltg</name>
    <name evidence="4" type="ORF">PCA10_50030</name>
</gene>
<dbReference type="GO" id="GO:0000270">
    <property type="term" value="P:peptidoglycan metabolic process"/>
    <property type="evidence" value="ECO:0007669"/>
    <property type="project" value="InterPro"/>
</dbReference>
<dbReference type="EMBL" id="AP013068">
    <property type="protein sequence ID" value="BAN50735.1"/>
    <property type="molecule type" value="Genomic_DNA"/>
</dbReference>
<proteinExistence type="inferred from homology"/>
<dbReference type="HOGENOM" id="CLU_065765_1_0_6"/>
<dbReference type="GO" id="GO:0008933">
    <property type="term" value="F:peptidoglycan lytic transglycosylase activity"/>
    <property type="evidence" value="ECO:0007669"/>
    <property type="project" value="InterPro"/>
</dbReference>
<comment type="similarity">
    <text evidence="1">Belongs to the transglycosylase Slt family.</text>
</comment>
<accession>S6ANV9</accession>
<evidence type="ECO:0000313" key="5">
    <source>
        <dbReference type="Proteomes" id="UP000015503"/>
    </source>
</evidence>
<dbReference type="RefSeq" id="WP_016494863.1">
    <property type="nucleotide sequence ID" value="NC_021499.1"/>
</dbReference>
<dbReference type="GO" id="GO:0016020">
    <property type="term" value="C:membrane"/>
    <property type="evidence" value="ECO:0007669"/>
    <property type="project" value="InterPro"/>
</dbReference>
<name>S6ANV9_METRE</name>
<dbReference type="AlphaFoldDB" id="S6ANV9"/>
<keyword evidence="2" id="KW-0732">Signal</keyword>
<dbReference type="KEGG" id="pre:PCA10_50030"/>
<feature type="signal peptide" evidence="2">
    <location>
        <begin position="1"/>
        <end position="22"/>
    </location>
</feature>
<sequence>MIKVPVLVLSCILASTSFDAPADIYRVVSANGSITLTNIQRSDRKLVRVAREKPLRVKAPALVQVPRESHSTAPRYALIVAQAAFDYDLPAELLHAVIKTESNYDPAALSPKGAAGLMQLMPATARDLGVQDVFDPAANVRGGARYLKRLLKMFDNDLSLTLAAYNAGPGAVLAYGSAIPPYPETQRYVPSVLGHYQRFQADAKRPR</sequence>
<protein>
    <submittedName>
        <fullName evidence="4">Lytic transglycosylase</fullName>
    </submittedName>
</protein>
<dbReference type="PATRIC" id="fig|1245471.3.peg.5071"/>
<dbReference type="Gene3D" id="1.10.530.10">
    <property type="match status" value="1"/>
</dbReference>
<dbReference type="Proteomes" id="UP000015503">
    <property type="component" value="Chromosome"/>
</dbReference>
<dbReference type="CDD" id="cd00254">
    <property type="entry name" value="LT-like"/>
    <property type="match status" value="1"/>
</dbReference>
<dbReference type="InterPro" id="IPR008258">
    <property type="entry name" value="Transglycosylase_SLT_dom_1"/>
</dbReference>
<dbReference type="SUPFAM" id="SSF53955">
    <property type="entry name" value="Lysozyme-like"/>
    <property type="match status" value="1"/>
</dbReference>
<dbReference type="Pfam" id="PF01464">
    <property type="entry name" value="SLT"/>
    <property type="match status" value="1"/>
</dbReference>
<dbReference type="InterPro" id="IPR023346">
    <property type="entry name" value="Lysozyme-like_dom_sf"/>
</dbReference>
<evidence type="ECO:0000259" key="3">
    <source>
        <dbReference type="Pfam" id="PF01464"/>
    </source>
</evidence>
<dbReference type="InterPro" id="IPR000189">
    <property type="entry name" value="Transglyc_AS"/>
</dbReference>
<dbReference type="PANTHER" id="PTHR37423">
    <property type="entry name" value="SOLUBLE LYTIC MUREIN TRANSGLYCOSYLASE-RELATED"/>
    <property type="match status" value="1"/>
</dbReference>
<feature type="chain" id="PRO_5004536404" evidence="2">
    <location>
        <begin position="23"/>
        <end position="207"/>
    </location>
</feature>
<evidence type="ECO:0000313" key="4">
    <source>
        <dbReference type="EMBL" id="BAN50735.1"/>
    </source>
</evidence>
<organism evidence="4 5">
    <name type="scientific">Metapseudomonas resinovorans NBRC 106553</name>
    <dbReference type="NCBI Taxonomy" id="1245471"/>
    <lineage>
        <taxon>Bacteria</taxon>
        <taxon>Pseudomonadati</taxon>
        <taxon>Pseudomonadota</taxon>
        <taxon>Gammaproteobacteria</taxon>
        <taxon>Pseudomonadales</taxon>
        <taxon>Pseudomonadaceae</taxon>
        <taxon>Metapseudomonas</taxon>
    </lineage>
</organism>
<reference evidence="4 5" key="1">
    <citation type="journal article" date="2013" name="Genome Announc.">
        <title>Complete Genome Sequence of the Carbazole Degrader Pseudomonas resinovorans Strain CA10 (NBRC 106553).</title>
        <authorList>
            <person name="Shintani M."/>
            <person name="Hosoyama A."/>
            <person name="Ohji S."/>
            <person name="Tsuchikane K."/>
            <person name="Takarada H."/>
            <person name="Yamazoe A."/>
            <person name="Fujita N."/>
            <person name="Nojiri H."/>
        </authorList>
    </citation>
    <scope>NUCLEOTIDE SEQUENCE [LARGE SCALE GENOMIC DNA]</scope>
    <source>
        <strain evidence="4 5">NBRC 106553</strain>
    </source>
</reference>
<dbReference type="PANTHER" id="PTHR37423:SF2">
    <property type="entry name" value="MEMBRANE-BOUND LYTIC MUREIN TRANSGLYCOSYLASE C"/>
    <property type="match status" value="1"/>
</dbReference>
<evidence type="ECO:0000256" key="2">
    <source>
        <dbReference type="SAM" id="SignalP"/>
    </source>
</evidence>
<keyword evidence="5" id="KW-1185">Reference proteome</keyword>